<dbReference type="InterPro" id="IPR050721">
    <property type="entry name" value="Trk_Ktr_HKT_K-transport"/>
</dbReference>
<keyword evidence="3" id="KW-0633">Potassium transport</keyword>
<feature type="domain" description="RCK N-terminal" evidence="8">
    <location>
        <begin position="1"/>
        <end position="122"/>
    </location>
</feature>
<dbReference type="FunFam" id="3.30.70.1450:FF:000001">
    <property type="entry name" value="Trk system potassium transporter TrkA"/>
    <property type="match status" value="1"/>
</dbReference>
<dbReference type="PROSITE" id="PS51201">
    <property type="entry name" value="RCK_N"/>
    <property type="match status" value="2"/>
</dbReference>
<dbReference type="KEGG" id="snan:I6N98_00065"/>
<dbReference type="PROSITE" id="PS51202">
    <property type="entry name" value="RCK_C"/>
    <property type="match status" value="2"/>
</dbReference>
<evidence type="ECO:0000256" key="7">
    <source>
        <dbReference type="ARBA" id="ARBA00023065"/>
    </source>
</evidence>
<accession>A0A7T4UQL1</accession>
<keyword evidence="6" id="KW-0520">NAD</keyword>
<keyword evidence="4" id="KW-0677">Repeat</keyword>
<evidence type="ECO:0000256" key="3">
    <source>
        <dbReference type="ARBA" id="ARBA00022538"/>
    </source>
</evidence>
<dbReference type="NCBIfam" id="NF007039">
    <property type="entry name" value="PRK09496.3-2"/>
    <property type="match status" value="1"/>
</dbReference>
<dbReference type="FunFam" id="3.40.50.720:FF:000042">
    <property type="entry name" value="Trk system potassium transporter TrkA"/>
    <property type="match status" value="1"/>
</dbReference>
<dbReference type="EMBL" id="CP066167">
    <property type="protein sequence ID" value="QQD18308.1"/>
    <property type="molecule type" value="Genomic_DNA"/>
</dbReference>
<dbReference type="GO" id="GO:0005886">
    <property type="term" value="C:plasma membrane"/>
    <property type="evidence" value="ECO:0007669"/>
    <property type="project" value="InterPro"/>
</dbReference>
<dbReference type="Pfam" id="PF02080">
    <property type="entry name" value="TrkA_C"/>
    <property type="match status" value="2"/>
</dbReference>
<dbReference type="GO" id="GO:0015079">
    <property type="term" value="F:potassium ion transmembrane transporter activity"/>
    <property type="evidence" value="ECO:0007669"/>
    <property type="project" value="InterPro"/>
</dbReference>
<proteinExistence type="predicted"/>
<gene>
    <name evidence="10" type="primary">trkA</name>
    <name evidence="10" type="ORF">I6N98_00065</name>
</gene>
<dbReference type="PANTHER" id="PTHR43833">
    <property type="entry name" value="POTASSIUM CHANNEL PROTEIN 2-RELATED-RELATED"/>
    <property type="match status" value="1"/>
</dbReference>
<dbReference type="PANTHER" id="PTHR43833:SF5">
    <property type="entry name" value="TRK SYSTEM POTASSIUM UPTAKE PROTEIN TRKA"/>
    <property type="match status" value="1"/>
</dbReference>
<feature type="domain" description="RCK C-terminal" evidence="9">
    <location>
        <begin position="367"/>
        <end position="452"/>
    </location>
</feature>
<dbReference type="NCBIfam" id="NF007031">
    <property type="entry name" value="PRK09496.1-2"/>
    <property type="match status" value="1"/>
</dbReference>
<dbReference type="InterPro" id="IPR003148">
    <property type="entry name" value="RCK_N"/>
</dbReference>
<evidence type="ECO:0000256" key="4">
    <source>
        <dbReference type="ARBA" id="ARBA00022737"/>
    </source>
</evidence>
<name>A0A7T4UQL1_9GAMM</name>
<evidence type="ECO:0000313" key="11">
    <source>
        <dbReference type="Proteomes" id="UP000596063"/>
    </source>
</evidence>
<dbReference type="NCBIfam" id="NF007032">
    <property type="entry name" value="PRK09496.1-4"/>
    <property type="match status" value="1"/>
</dbReference>
<dbReference type="SUPFAM" id="SSF51735">
    <property type="entry name" value="NAD(P)-binding Rossmann-fold domains"/>
    <property type="match status" value="2"/>
</dbReference>
<evidence type="ECO:0000256" key="5">
    <source>
        <dbReference type="ARBA" id="ARBA00022958"/>
    </source>
</evidence>
<evidence type="ECO:0000256" key="1">
    <source>
        <dbReference type="ARBA" id="ARBA00017378"/>
    </source>
</evidence>
<dbReference type="Gene3D" id="3.40.50.720">
    <property type="entry name" value="NAD(P)-binding Rossmann-like Domain"/>
    <property type="match status" value="2"/>
</dbReference>
<dbReference type="InterPro" id="IPR036291">
    <property type="entry name" value="NAD(P)-bd_dom_sf"/>
</dbReference>
<evidence type="ECO:0000256" key="2">
    <source>
        <dbReference type="ARBA" id="ARBA00022448"/>
    </source>
</evidence>
<keyword evidence="11" id="KW-1185">Reference proteome</keyword>
<protein>
    <recommendedName>
        <fullName evidence="1">Trk system potassium uptake protein TrkA</fullName>
    </recommendedName>
</protein>
<dbReference type="Proteomes" id="UP000596063">
    <property type="component" value="Chromosome"/>
</dbReference>
<feature type="domain" description="RCK N-terminal" evidence="8">
    <location>
        <begin position="231"/>
        <end position="347"/>
    </location>
</feature>
<dbReference type="Pfam" id="PF02254">
    <property type="entry name" value="TrkA_N"/>
    <property type="match status" value="2"/>
</dbReference>
<dbReference type="NCBIfam" id="NF007030">
    <property type="entry name" value="PRK09496.1-1"/>
    <property type="match status" value="1"/>
</dbReference>
<evidence type="ECO:0000259" key="8">
    <source>
        <dbReference type="PROSITE" id="PS51201"/>
    </source>
</evidence>
<sequence>MKIIILGAGQVGGTLAANLASEHNDITVVDHDQDRLKELQDRLDIATVAGSASHPDVLARAGAEDADMLIAVTSSDEINMVACQVAYTLFRTPTKISRIRAQAYSSVEKLFGLEAIPIDVFISPEDLVTKYVQRLLQYPGALQVLDFADGKAQLVGVKAYYGGPLVGNELSTIREHMPKVDTRVAAIFRRGQAIMPTGDTVVEAGDEVFFIAARKNVMPVMSELRRLDRTYKRIVIAGGGNIGERLSRALEKHYNVKVIERSYKRCRYLSEQLRHAIVLHGSASDHELLAQENIDDVDVFLALTNDDEANIMASLLAKRMGARKVITLITNPAYVDLVQGGEIDIAISPQQITIGSLLTHVRRGDIYNVHSLRRGAAESLEIIAHGDSRSSKVVGRRLDEIDLPEGVTIGAIARGNEVLIAHGHILVESEDHVILFLTDKSKIKAVEKLFQVGFTFF</sequence>
<keyword evidence="7" id="KW-0406">Ion transport</keyword>
<organism evidence="10 11">
    <name type="scientific">Spongiibacter nanhainus</name>
    <dbReference type="NCBI Taxonomy" id="2794344"/>
    <lineage>
        <taxon>Bacteria</taxon>
        <taxon>Pseudomonadati</taxon>
        <taxon>Pseudomonadota</taxon>
        <taxon>Gammaproteobacteria</taxon>
        <taxon>Cellvibrionales</taxon>
        <taxon>Spongiibacteraceae</taxon>
        <taxon>Spongiibacter</taxon>
    </lineage>
</organism>
<dbReference type="Gene3D" id="3.30.70.1450">
    <property type="entry name" value="Regulator of K+ conductance, C-terminal domain"/>
    <property type="match status" value="2"/>
</dbReference>
<keyword evidence="5" id="KW-0630">Potassium</keyword>
<dbReference type="SUPFAM" id="SSF116726">
    <property type="entry name" value="TrkA C-terminal domain-like"/>
    <property type="match status" value="2"/>
</dbReference>
<evidence type="ECO:0000256" key="6">
    <source>
        <dbReference type="ARBA" id="ARBA00023027"/>
    </source>
</evidence>
<feature type="domain" description="RCK C-terminal" evidence="9">
    <location>
        <begin position="142"/>
        <end position="227"/>
    </location>
</feature>
<evidence type="ECO:0000313" key="10">
    <source>
        <dbReference type="EMBL" id="QQD18308.1"/>
    </source>
</evidence>
<dbReference type="PRINTS" id="PR00335">
    <property type="entry name" value="KUPTAKETRKA"/>
</dbReference>
<dbReference type="InterPro" id="IPR006037">
    <property type="entry name" value="RCK_C"/>
</dbReference>
<reference evidence="10 11" key="1">
    <citation type="submission" date="2020-12" db="EMBL/GenBank/DDBJ databases">
        <authorList>
            <person name="Shan Y."/>
        </authorList>
    </citation>
    <scope>NUCLEOTIDE SEQUENCE [LARGE SCALE GENOMIC DNA]</scope>
    <source>
        <strain evidence="11">csc3.9</strain>
    </source>
</reference>
<evidence type="ECO:0000259" key="9">
    <source>
        <dbReference type="PROSITE" id="PS51202"/>
    </source>
</evidence>
<dbReference type="InterPro" id="IPR036721">
    <property type="entry name" value="RCK_C_sf"/>
</dbReference>
<dbReference type="FunFam" id="3.40.50.720:FF:000027">
    <property type="entry name" value="Trk system potassium transporter TrkA"/>
    <property type="match status" value="1"/>
</dbReference>
<dbReference type="RefSeq" id="WP_198569805.1">
    <property type="nucleotide sequence ID" value="NZ_CP066167.1"/>
</dbReference>
<dbReference type="InterPro" id="IPR006036">
    <property type="entry name" value="K_uptake_TrkA"/>
</dbReference>
<keyword evidence="2" id="KW-0813">Transport</keyword>
<dbReference type="AlphaFoldDB" id="A0A7T4UQL1"/>